<proteinExistence type="predicted"/>
<feature type="compositionally biased region" description="Polar residues" evidence="1">
    <location>
        <begin position="67"/>
        <end position="77"/>
    </location>
</feature>
<feature type="compositionally biased region" description="Pro residues" evidence="1">
    <location>
        <begin position="99"/>
        <end position="108"/>
    </location>
</feature>
<name>A0A8T1X3S1_9STRA</name>
<dbReference type="OrthoDB" id="421951at2759"/>
<feature type="compositionally biased region" description="Polar residues" evidence="1">
    <location>
        <begin position="27"/>
        <end position="39"/>
    </location>
</feature>
<dbReference type="EMBL" id="JAGDFL010000074">
    <property type="protein sequence ID" value="KAG7398693.1"/>
    <property type="molecule type" value="Genomic_DNA"/>
</dbReference>
<evidence type="ECO:0000313" key="2">
    <source>
        <dbReference type="EMBL" id="KAG7398693.1"/>
    </source>
</evidence>
<sequence length="253" mass="27053">MKKSPVAAMSNIREAVRRKSVGLSFTTNFSIFSRGASSTGEDDRSEHGGTGTTTEGEGEEDYDDSESSYNRSRQDSGLNDEDSSPSPAVSSGRHSYVEPPEPPLPPPGGLLEAATKNVQGKMKTLMETIHEVTTSHDDESITCSVFLSRTALFSDRLVVFIGDSDGCPAGIWGARLCVRSGHEGGGIFKGSLGSMLPYIMKAKDDKLGIVLFDDVFKDSIHSGDIDHASLAPALPHVPKSVLRKVLFSGEYAP</sequence>
<comment type="caution">
    <text evidence="2">The sequence shown here is derived from an EMBL/GenBank/DDBJ whole genome shotgun (WGS) entry which is preliminary data.</text>
</comment>
<accession>A0A8T1X3S1</accession>
<keyword evidence="3" id="KW-1185">Reference proteome</keyword>
<feature type="region of interest" description="Disordered" evidence="1">
    <location>
        <begin position="1"/>
        <end position="20"/>
    </location>
</feature>
<feature type="compositionally biased region" description="Acidic residues" evidence="1">
    <location>
        <begin position="56"/>
        <end position="66"/>
    </location>
</feature>
<evidence type="ECO:0000313" key="3">
    <source>
        <dbReference type="Proteomes" id="UP000693981"/>
    </source>
</evidence>
<dbReference type="Proteomes" id="UP000693981">
    <property type="component" value="Unassembled WGS sequence"/>
</dbReference>
<feature type="region of interest" description="Disordered" evidence="1">
    <location>
        <begin position="27"/>
        <end position="112"/>
    </location>
</feature>
<dbReference type="AlphaFoldDB" id="A0A8T1X3S1"/>
<gene>
    <name evidence="2" type="ORF">PHYBOEH_010643</name>
</gene>
<organism evidence="2 3">
    <name type="scientific">Phytophthora boehmeriae</name>
    <dbReference type="NCBI Taxonomy" id="109152"/>
    <lineage>
        <taxon>Eukaryota</taxon>
        <taxon>Sar</taxon>
        <taxon>Stramenopiles</taxon>
        <taxon>Oomycota</taxon>
        <taxon>Peronosporomycetes</taxon>
        <taxon>Peronosporales</taxon>
        <taxon>Peronosporaceae</taxon>
        <taxon>Phytophthora</taxon>
    </lineage>
</organism>
<evidence type="ECO:0000256" key="1">
    <source>
        <dbReference type="SAM" id="MobiDB-lite"/>
    </source>
</evidence>
<feature type="compositionally biased region" description="Polar residues" evidence="1">
    <location>
        <begin position="84"/>
        <end position="93"/>
    </location>
</feature>
<protein>
    <submittedName>
        <fullName evidence="2">Uncharacterized protein</fullName>
    </submittedName>
</protein>
<reference evidence="2" key="1">
    <citation type="submission" date="2021-02" db="EMBL/GenBank/DDBJ databases">
        <authorList>
            <person name="Palmer J.M."/>
        </authorList>
    </citation>
    <scope>NUCLEOTIDE SEQUENCE</scope>
    <source>
        <strain evidence="2">SCRP23</strain>
    </source>
</reference>